<keyword evidence="2" id="KW-1185">Reference proteome</keyword>
<comment type="caution">
    <text evidence="1">The sequence shown here is derived from an EMBL/GenBank/DDBJ whole genome shotgun (WGS) entry which is preliminary data.</text>
</comment>
<sequence>MSRRKRLTPQELERLCSYATPAGRCPYSRVTLTRDGNRYPSRFCKLHCCKKIDTNNAACLNMRTNNKGYCQQHLLCQGMMNDGRCNNYIKNYDPKEFRFCSQYHNCIQQGCANQRNHPNGTDYRYCPDHRCDHQDCVNPKSPPSSFCAAHTCAAPSCLARCPGATGDAHDPSRHCDRHRMCATAGCRRFAHVNEHGVPSAHCGEHHCRFEQQPPCNNGRVAGTEGTCVTHTCEDRGCGRVKTAHMADAGGAAGRYCKRHECDREGCWERRWLGNWCVRHTCARRDCEREGGIGDYCDRHRICGTPGCERFRHFDGENVRDTCEERELFPSPFTSVFW</sequence>
<evidence type="ECO:0000313" key="2">
    <source>
        <dbReference type="Proteomes" id="UP001224890"/>
    </source>
</evidence>
<name>A0AAJ0AVM9_9PEZI</name>
<dbReference type="EMBL" id="JAHMHR010000007">
    <property type="protein sequence ID" value="KAK1689690.1"/>
    <property type="molecule type" value="Genomic_DNA"/>
</dbReference>
<organism evidence="1 2">
    <name type="scientific">Colletotrichum godetiae</name>
    <dbReference type="NCBI Taxonomy" id="1209918"/>
    <lineage>
        <taxon>Eukaryota</taxon>
        <taxon>Fungi</taxon>
        <taxon>Dikarya</taxon>
        <taxon>Ascomycota</taxon>
        <taxon>Pezizomycotina</taxon>
        <taxon>Sordariomycetes</taxon>
        <taxon>Hypocreomycetidae</taxon>
        <taxon>Glomerellales</taxon>
        <taxon>Glomerellaceae</taxon>
        <taxon>Colletotrichum</taxon>
        <taxon>Colletotrichum acutatum species complex</taxon>
    </lineage>
</organism>
<dbReference type="RefSeq" id="XP_060433385.1">
    <property type="nucleotide sequence ID" value="XM_060568575.1"/>
</dbReference>
<protein>
    <recommendedName>
        <fullName evidence="3">WRKY transcription factor 19</fullName>
    </recommendedName>
</protein>
<accession>A0AAJ0AVM9</accession>
<evidence type="ECO:0000313" key="1">
    <source>
        <dbReference type="EMBL" id="KAK1689690.1"/>
    </source>
</evidence>
<dbReference type="AlphaFoldDB" id="A0AAJ0AVM9"/>
<dbReference type="Proteomes" id="UP001224890">
    <property type="component" value="Unassembled WGS sequence"/>
</dbReference>
<dbReference type="GeneID" id="85453101"/>
<evidence type="ECO:0008006" key="3">
    <source>
        <dbReference type="Google" id="ProtNLM"/>
    </source>
</evidence>
<proteinExistence type="predicted"/>
<reference evidence="1" key="1">
    <citation type="submission" date="2021-06" db="EMBL/GenBank/DDBJ databases">
        <title>Comparative genomics, transcriptomics and evolutionary studies reveal genomic signatures of adaptation to plant cell wall in hemibiotrophic fungi.</title>
        <authorList>
            <consortium name="DOE Joint Genome Institute"/>
            <person name="Baroncelli R."/>
            <person name="Diaz J.F."/>
            <person name="Benocci T."/>
            <person name="Peng M."/>
            <person name="Battaglia E."/>
            <person name="Haridas S."/>
            <person name="Andreopoulos W."/>
            <person name="Labutti K."/>
            <person name="Pangilinan J."/>
            <person name="Floch G.L."/>
            <person name="Makela M.R."/>
            <person name="Henrissat B."/>
            <person name="Grigoriev I.V."/>
            <person name="Crouch J.A."/>
            <person name="De Vries R.P."/>
            <person name="Sukno S.A."/>
            <person name="Thon M.R."/>
        </authorList>
    </citation>
    <scope>NUCLEOTIDE SEQUENCE</scope>
    <source>
        <strain evidence="1">CBS 193.32</strain>
    </source>
</reference>
<gene>
    <name evidence="1" type="ORF">BDP55DRAFT_545449</name>
</gene>